<evidence type="ECO:0000313" key="9">
    <source>
        <dbReference type="EMBL" id="KAH1038716.1"/>
    </source>
</evidence>
<comment type="caution">
    <text evidence="9">The sequence shown here is derived from an EMBL/GenBank/DDBJ whole genome shotgun (WGS) entry which is preliminary data.</text>
</comment>
<comment type="similarity">
    <text evidence="3">Belongs to the HARBI1 family.</text>
</comment>
<evidence type="ECO:0000259" key="8">
    <source>
        <dbReference type="Pfam" id="PF13359"/>
    </source>
</evidence>
<keyword evidence="6" id="KW-0378">Hydrolase</keyword>
<keyword evidence="5" id="KW-0479">Metal-binding</keyword>
<evidence type="ECO:0000256" key="4">
    <source>
        <dbReference type="ARBA" id="ARBA00022722"/>
    </source>
</evidence>
<dbReference type="Proteomes" id="UP000828251">
    <property type="component" value="Unassembled WGS sequence"/>
</dbReference>
<dbReference type="EMBL" id="JAIQCV010000012">
    <property type="protein sequence ID" value="KAH1038716.1"/>
    <property type="molecule type" value="Genomic_DNA"/>
</dbReference>
<evidence type="ECO:0000256" key="2">
    <source>
        <dbReference type="ARBA" id="ARBA00004123"/>
    </source>
</evidence>
<dbReference type="PANTHER" id="PTHR22930:SF221">
    <property type="entry name" value="NUCLEASE HARBI1"/>
    <property type="match status" value="1"/>
</dbReference>
<evidence type="ECO:0000256" key="5">
    <source>
        <dbReference type="ARBA" id="ARBA00022723"/>
    </source>
</evidence>
<evidence type="ECO:0000256" key="7">
    <source>
        <dbReference type="ARBA" id="ARBA00023242"/>
    </source>
</evidence>
<dbReference type="InterPro" id="IPR045249">
    <property type="entry name" value="HARBI1-like"/>
</dbReference>
<keyword evidence="10" id="KW-1185">Reference proteome</keyword>
<dbReference type="GO" id="GO:0016787">
    <property type="term" value="F:hydrolase activity"/>
    <property type="evidence" value="ECO:0007669"/>
    <property type="project" value="UniProtKB-KW"/>
</dbReference>
<name>A0A9D3UDV5_9ROSI</name>
<dbReference type="GO" id="GO:0004518">
    <property type="term" value="F:nuclease activity"/>
    <property type="evidence" value="ECO:0007669"/>
    <property type="project" value="UniProtKB-KW"/>
</dbReference>
<organism evidence="9 10">
    <name type="scientific">Gossypium stocksii</name>
    <dbReference type="NCBI Taxonomy" id="47602"/>
    <lineage>
        <taxon>Eukaryota</taxon>
        <taxon>Viridiplantae</taxon>
        <taxon>Streptophyta</taxon>
        <taxon>Embryophyta</taxon>
        <taxon>Tracheophyta</taxon>
        <taxon>Spermatophyta</taxon>
        <taxon>Magnoliopsida</taxon>
        <taxon>eudicotyledons</taxon>
        <taxon>Gunneridae</taxon>
        <taxon>Pentapetalae</taxon>
        <taxon>rosids</taxon>
        <taxon>malvids</taxon>
        <taxon>Malvales</taxon>
        <taxon>Malvaceae</taxon>
        <taxon>Malvoideae</taxon>
        <taxon>Gossypium</taxon>
    </lineage>
</organism>
<reference evidence="9 10" key="1">
    <citation type="journal article" date="2021" name="Plant Biotechnol. J.">
        <title>Multi-omics assisted identification of the key and species-specific regulatory components of drought-tolerant mechanisms in Gossypium stocksii.</title>
        <authorList>
            <person name="Yu D."/>
            <person name="Ke L."/>
            <person name="Zhang D."/>
            <person name="Wu Y."/>
            <person name="Sun Y."/>
            <person name="Mei J."/>
            <person name="Sun J."/>
            <person name="Sun Y."/>
        </authorList>
    </citation>
    <scope>NUCLEOTIDE SEQUENCE [LARGE SCALE GENOMIC DNA]</scope>
    <source>
        <strain evidence="10">cv. E1</strain>
        <tissue evidence="9">Leaf</tissue>
    </source>
</reference>
<dbReference type="InterPro" id="IPR027806">
    <property type="entry name" value="HARBI1_dom"/>
</dbReference>
<proteinExistence type="inferred from homology"/>
<dbReference type="GO" id="GO:0005634">
    <property type="term" value="C:nucleus"/>
    <property type="evidence" value="ECO:0007669"/>
    <property type="project" value="UniProtKB-SubCell"/>
</dbReference>
<dbReference type="Pfam" id="PF13359">
    <property type="entry name" value="DDE_Tnp_4"/>
    <property type="match status" value="1"/>
</dbReference>
<dbReference type="OrthoDB" id="996621at2759"/>
<dbReference type="GO" id="GO:0046872">
    <property type="term" value="F:metal ion binding"/>
    <property type="evidence" value="ECO:0007669"/>
    <property type="project" value="UniProtKB-KW"/>
</dbReference>
<comment type="cofactor">
    <cofactor evidence="1">
        <name>a divalent metal cation</name>
        <dbReference type="ChEBI" id="CHEBI:60240"/>
    </cofactor>
</comment>
<dbReference type="AlphaFoldDB" id="A0A9D3UDV5"/>
<dbReference type="PANTHER" id="PTHR22930">
    <property type="match status" value="1"/>
</dbReference>
<evidence type="ECO:0000256" key="1">
    <source>
        <dbReference type="ARBA" id="ARBA00001968"/>
    </source>
</evidence>
<protein>
    <recommendedName>
        <fullName evidence="8">DDE Tnp4 domain-containing protein</fullName>
    </recommendedName>
</protein>
<keyword evidence="7" id="KW-0539">Nucleus</keyword>
<accession>A0A9D3UDV5</accession>
<gene>
    <name evidence="9" type="ORF">J1N35_040459</name>
</gene>
<evidence type="ECO:0000256" key="6">
    <source>
        <dbReference type="ARBA" id="ARBA00022801"/>
    </source>
</evidence>
<comment type="subcellular location">
    <subcellularLocation>
        <location evidence="2">Nucleus</location>
    </subcellularLocation>
</comment>
<feature type="domain" description="DDE Tnp4" evidence="8">
    <location>
        <begin position="37"/>
        <end position="172"/>
    </location>
</feature>
<keyword evidence="4" id="KW-0540">Nuclease</keyword>
<sequence>MGIDTIKPIEGQFEEVPNYIRHDTRYWPHFKDCIGAIDGTHIKARISPSCQIPYIGRKGEPTQNIMAVCDFNMCFIFAFPGWEGTAHDSRIFLQALRKQQLKFPHPPPGKYYLVDSGYPQMAGFLGPYRGERYHLPEFHRGNHRASGKKEIFNHAHSSLRSVIERTFGVWKKNGQY</sequence>
<evidence type="ECO:0000256" key="3">
    <source>
        <dbReference type="ARBA" id="ARBA00006958"/>
    </source>
</evidence>
<evidence type="ECO:0000313" key="10">
    <source>
        <dbReference type="Proteomes" id="UP000828251"/>
    </source>
</evidence>